<keyword evidence="2" id="KW-0804">Transcription</keyword>
<dbReference type="PANTHER" id="PTHR10351">
    <property type="entry name" value="TRANSCRIPTION FACTOR BTF3 FAMILY MEMBER"/>
    <property type="match status" value="1"/>
</dbReference>
<evidence type="ECO:0000313" key="5">
    <source>
        <dbReference type="EMBL" id="CAD8715901.1"/>
    </source>
</evidence>
<evidence type="ECO:0000256" key="2">
    <source>
        <dbReference type="RuleBase" id="RU361272"/>
    </source>
</evidence>
<dbReference type="InterPro" id="IPR038187">
    <property type="entry name" value="NAC_A/B_dom_sf"/>
</dbReference>
<organism evidence="5">
    <name type="scientific">Chromulina nebulosa</name>
    <dbReference type="NCBI Taxonomy" id="96789"/>
    <lineage>
        <taxon>Eukaryota</taxon>
        <taxon>Sar</taxon>
        <taxon>Stramenopiles</taxon>
        <taxon>Ochrophyta</taxon>
        <taxon>Chrysophyceae</taxon>
        <taxon>Chromulinales</taxon>
        <taxon>Chromulinaceae</taxon>
        <taxon>Chromulina</taxon>
    </lineage>
</organism>
<dbReference type="Gene3D" id="2.20.70.30">
    <property type="entry name" value="Nascent polypeptide-associated complex domain"/>
    <property type="match status" value="1"/>
</dbReference>
<dbReference type="FunFam" id="2.20.70.30:FF:000001">
    <property type="entry name" value="Transcription factor BTF3 homolog"/>
    <property type="match status" value="1"/>
</dbReference>
<reference evidence="5" key="1">
    <citation type="submission" date="2021-01" db="EMBL/GenBank/DDBJ databases">
        <authorList>
            <person name="Corre E."/>
            <person name="Pelletier E."/>
            <person name="Niang G."/>
            <person name="Scheremetjew M."/>
            <person name="Finn R."/>
            <person name="Kale V."/>
            <person name="Holt S."/>
            <person name="Cochrane G."/>
            <person name="Meng A."/>
            <person name="Brown T."/>
            <person name="Cohen L."/>
        </authorList>
    </citation>
    <scope>NUCLEOTIDE SEQUENCE</scope>
    <source>
        <strain evidence="5">UTEXLB2642</strain>
    </source>
</reference>
<name>A0A7S0SUS3_9STRA</name>
<comment type="subunit">
    <text evidence="2">Part of the nascent polypeptide-associated complex (NAC).</text>
</comment>
<dbReference type="CDD" id="cd22055">
    <property type="entry name" value="NAC_BTF3"/>
    <property type="match status" value="1"/>
</dbReference>
<keyword evidence="2" id="KW-0805">Transcription regulation</keyword>
<dbReference type="AlphaFoldDB" id="A0A7S0SUS3"/>
<feature type="region of interest" description="Disordered" evidence="3">
    <location>
        <begin position="127"/>
        <end position="159"/>
    </location>
</feature>
<evidence type="ECO:0000256" key="3">
    <source>
        <dbReference type="SAM" id="MobiDB-lite"/>
    </source>
</evidence>
<feature type="domain" description="NAC-A/B" evidence="4">
    <location>
        <begin position="42"/>
        <end position="107"/>
    </location>
</feature>
<dbReference type="SMART" id="SM01407">
    <property type="entry name" value="NAC"/>
    <property type="match status" value="1"/>
</dbReference>
<accession>A0A7S0SUS3</accession>
<sequence length="159" mass="17391">MQDISIEEARKAMIAKRFGGNANGAKTADGARRNKKTIHKSGADDKKLQAVLKKMQLNSITGIEEVNIFKNNGEVIHITNPKIQASIPSNTFVVTGNAEVKQMTELLPNILSQLGPESLERLRKYAESLGANGTNQSNNDDDDDEVPDLVENFEEAANK</sequence>
<feature type="compositionally biased region" description="Acidic residues" evidence="3">
    <location>
        <begin position="139"/>
        <end position="159"/>
    </location>
</feature>
<dbReference type="EMBL" id="HBFD01002472">
    <property type="protein sequence ID" value="CAD8715901.1"/>
    <property type="molecule type" value="Transcribed_RNA"/>
</dbReference>
<gene>
    <name evidence="5" type="ORF">CNEB1095_LOCUS1591</name>
</gene>
<protein>
    <recommendedName>
        <fullName evidence="2">Nascent polypeptide-associated complex subunit beta</fullName>
    </recommendedName>
</protein>
<proteinExistence type="inferred from homology"/>
<dbReference type="Pfam" id="PF01849">
    <property type="entry name" value="NAC"/>
    <property type="match status" value="1"/>
</dbReference>
<dbReference type="InterPro" id="IPR002715">
    <property type="entry name" value="Nas_poly-pep-assoc_cplx_dom"/>
</dbReference>
<dbReference type="PROSITE" id="PS51151">
    <property type="entry name" value="NAC_AB"/>
    <property type="match status" value="1"/>
</dbReference>
<evidence type="ECO:0000259" key="4">
    <source>
        <dbReference type="PROSITE" id="PS51151"/>
    </source>
</evidence>
<evidence type="ECO:0000256" key="1">
    <source>
        <dbReference type="ARBA" id="ARBA00005296"/>
    </source>
</evidence>
<dbReference type="InterPro" id="IPR039370">
    <property type="entry name" value="BTF3"/>
</dbReference>
<comment type="similarity">
    <text evidence="1 2">Belongs to the NAC-beta family.</text>
</comment>